<dbReference type="Pfam" id="PF13358">
    <property type="entry name" value="DDE_3"/>
    <property type="match status" value="1"/>
</dbReference>
<comment type="caution">
    <text evidence="2">The sequence shown here is derived from an EMBL/GenBank/DDBJ whole genome shotgun (WGS) entry which is preliminary data.</text>
</comment>
<dbReference type="InterPro" id="IPR036397">
    <property type="entry name" value="RNaseH_sf"/>
</dbReference>
<reference evidence="2" key="1">
    <citation type="journal article" date="2021" name="IMA Fungus">
        <title>Genomic characterization of three marine fungi, including Emericellopsis atlantica sp. nov. with signatures of a generalist lifestyle and marine biomass degradation.</title>
        <authorList>
            <person name="Hagestad O.C."/>
            <person name="Hou L."/>
            <person name="Andersen J.H."/>
            <person name="Hansen E.H."/>
            <person name="Altermark B."/>
            <person name="Li C."/>
            <person name="Kuhnert E."/>
            <person name="Cox R.J."/>
            <person name="Crous P.W."/>
            <person name="Spatafora J.W."/>
            <person name="Lail K."/>
            <person name="Amirebrahimi M."/>
            <person name="Lipzen A."/>
            <person name="Pangilinan J."/>
            <person name="Andreopoulos W."/>
            <person name="Hayes R.D."/>
            <person name="Ng V."/>
            <person name="Grigoriev I.V."/>
            <person name="Jackson S.A."/>
            <person name="Sutton T.D.S."/>
            <person name="Dobson A.D.W."/>
            <person name="Rama T."/>
        </authorList>
    </citation>
    <scope>NUCLEOTIDE SEQUENCE</scope>
    <source>
        <strain evidence="2">TRa3180A</strain>
    </source>
</reference>
<name>A0A9P7Z3I6_9HELO</name>
<gene>
    <name evidence="2" type="ORF">BJ878DRAFT_421311</name>
</gene>
<dbReference type="Gene3D" id="3.30.420.10">
    <property type="entry name" value="Ribonuclease H-like superfamily/Ribonuclease H"/>
    <property type="match status" value="1"/>
</dbReference>
<evidence type="ECO:0000259" key="1">
    <source>
        <dbReference type="Pfam" id="PF13358"/>
    </source>
</evidence>
<accession>A0A9P7Z3I6</accession>
<organism evidence="2 3">
    <name type="scientific">Calycina marina</name>
    <dbReference type="NCBI Taxonomy" id="1763456"/>
    <lineage>
        <taxon>Eukaryota</taxon>
        <taxon>Fungi</taxon>
        <taxon>Dikarya</taxon>
        <taxon>Ascomycota</taxon>
        <taxon>Pezizomycotina</taxon>
        <taxon>Leotiomycetes</taxon>
        <taxon>Helotiales</taxon>
        <taxon>Pezizellaceae</taxon>
        <taxon>Calycina</taxon>
    </lineage>
</organism>
<sequence>MEDGAKVHAGSARLPRLSHGIRGFNWPTSPDLNPIEKVWRWMEEELKKSGYVPKSIEELKRELQKLWGRVDPRDSWHYTEHLACKSEDVIAVRGLATIY</sequence>
<keyword evidence="3" id="KW-1185">Reference proteome</keyword>
<evidence type="ECO:0000313" key="3">
    <source>
        <dbReference type="Proteomes" id="UP000887226"/>
    </source>
</evidence>
<evidence type="ECO:0000313" key="2">
    <source>
        <dbReference type="EMBL" id="KAG9244472.1"/>
    </source>
</evidence>
<dbReference type="InterPro" id="IPR038717">
    <property type="entry name" value="Tc1-like_DDE_dom"/>
</dbReference>
<dbReference type="GO" id="GO:0003676">
    <property type="term" value="F:nucleic acid binding"/>
    <property type="evidence" value="ECO:0007669"/>
    <property type="project" value="InterPro"/>
</dbReference>
<proteinExistence type="predicted"/>
<feature type="domain" description="Tc1-like transposase DDE" evidence="1">
    <location>
        <begin position="20"/>
        <end position="53"/>
    </location>
</feature>
<dbReference type="EMBL" id="MU253903">
    <property type="protein sequence ID" value="KAG9244472.1"/>
    <property type="molecule type" value="Genomic_DNA"/>
</dbReference>
<dbReference type="AlphaFoldDB" id="A0A9P7Z3I6"/>
<protein>
    <recommendedName>
        <fullName evidence="1">Tc1-like transposase DDE domain-containing protein</fullName>
    </recommendedName>
</protein>
<dbReference type="OrthoDB" id="440104at2759"/>
<dbReference type="Proteomes" id="UP000887226">
    <property type="component" value="Unassembled WGS sequence"/>
</dbReference>